<dbReference type="Pfam" id="PF04149">
    <property type="entry name" value="DUF397"/>
    <property type="match status" value="1"/>
</dbReference>
<evidence type="ECO:0000313" key="4">
    <source>
        <dbReference type="Proteomes" id="UP001596035"/>
    </source>
</evidence>
<comment type="caution">
    <text evidence="3">The sequence shown here is derived from an EMBL/GenBank/DDBJ whole genome shotgun (WGS) entry which is preliminary data.</text>
</comment>
<feature type="region of interest" description="Disordered" evidence="1">
    <location>
        <begin position="1"/>
        <end position="48"/>
    </location>
</feature>
<keyword evidence="4" id="KW-1185">Reference proteome</keyword>
<dbReference type="RefSeq" id="WP_382054946.1">
    <property type="nucleotide sequence ID" value="NZ_JBHSKN010000031.1"/>
</dbReference>
<feature type="domain" description="DUF397" evidence="2">
    <location>
        <begin position="63"/>
        <end position="97"/>
    </location>
</feature>
<protein>
    <submittedName>
        <fullName evidence="3">DUF397 domain-containing protein</fullName>
    </submittedName>
</protein>
<reference evidence="4" key="1">
    <citation type="journal article" date="2019" name="Int. J. Syst. Evol. Microbiol.">
        <title>The Global Catalogue of Microorganisms (GCM) 10K type strain sequencing project: providing services to taxonomists for standard genome sequencing and annotation.</title>
        <authorList>
            <consortium name="The Broad Institute Genomics Platform"/>
            <consortium name="The Broad Institute Genome Sequencing Center for Infectious Disease"/>
            <person name="Wu L."/>
            <person name="Ma J."/>
        </authorList>
    </citation>
    <scope>NUCLEOTIDE SEQUENCE [LARGE SCALE GENOMIC DNA]</scope>
    <source>
        <strain evidence="4">CGMCC 4.7131</strain>
    </source>
</reference>
<dbReference type="InterPro" id="IPR007278">
    <property type="entry name" value="DUF397"/>
</dbReference>
<evidence type="ECO:0000259" key="2">
    <source>
        <dbReference type="Pfam" id="PF04149"/>
    </source>
</evidence>
<feature type="compositionally biased region" description="Low complexity" evidence="1">
    <location>
        <begin position="32"/>
        <end position="42"/>
    </location>
</feature>
<gene>
    <name evidence="3" type="ORF">ACFPWV_32455</name>
</gene>
<proteinExistence type="predicted"/>
<dbReference type="EMBL" id="JBHSKN010000031">
    <property type="protein sequence ID" value="MFC5244572.1"/>
    <property type="molecule type" value="Genomic_DNA"/>
</dbReference>
<evidence type="ECO:0000313" key="3">
    <source>
        <dbReference type="EMBL" id="MFC5244572.1"/>
    </source>
</evidence>
<sequence length="103" mass="10534">MFRAPDESGALSDAPGGCTGHEGPRSGRPGRGSRPTARTRGTVGRPPRLTVAHQAVPQEERVAAGLPAVVPVRDSKSPHGPVLRFPATARTAFPGTLKGPGPA</sequence>
<organism evidence="3 4">
    <name type="scientific">Streptomyces atrovirens</name>
    <dbReference type="NCBI Taxonomy" id="285556"/>
    <lineage>
        <taxon>Bacteria</taxon>
        <taxon>Bacillati</taxon>
        <taxon>Actinomycetota</taxon>
        <taxon>Actinomycetes</taxon>
        <taxon>Kitasatosporales</taxon>
        <taxon>Streptomycetaceae</taxon>
        <taxon>Streptomyces</taxon>
    </lineage>
</organism>
<evidence type="ECO:0000256" key="1">
    <source>
        <dbReference type="SAM" id="MobiDB-lite"/>
    </source>
</evidence>
<name>A0ABW0E2S1_9ACTN</name>
<accession>A0ABW0E2S1</accession>
<dbReference type="Proteomes" id="UP001596035">
    <property type="component" value="Unassembled WGS sequence"/>
</dbReference>